<dbReference type="EMBL" id="NOWF01000003">
    <property type="protein sequence ID" value="OYD08339.1"/>
    <property type="molecule type" value="Genomic_DNA"/>
</dbReference>
<organism evidence="2 3">
    <name type="scientific">Paludifilum halophilum</name>
    <dbReference type="NCBI Taxonomy" id="1642702"/>
    <lineage>
        <taxon>Bacteria</taxon>
        <taxon>Bacillati</taxon>
        <taxon>Bacillota</taxon>
        <taxon>Bacilli</taxon>
        <taxon>Bacillales</taxon>
        <taxon>Thermoactinomycetaceae</taxon>
        <taxon>Paludifilum</taxon>
    </lineage>
</organism>
<proteinExistence type="predicted"/>
<gene>
    <name evidence="2" type="ORF">CHM34_05700</name>
</gene>
<protein>
    <submittedName>
        <fullName evidence="2">Uncharacterized protein</fullName>
    </submittedName>
</protein>
<evidence type="ECO:0000313" key="2">
    <source>
        <dbReference type="EMBL" id="OYD08339.1"/>
    </source>
</evidence>
<keyword evidence="3" id="KW-1185">Reference proteome</keyword>
<dbReference type="OrthoDB" id="9931864at2"/>
<dbReference type="RefSeq" id="WP_094263644.1">
    <property type="nucleotide sequence ID" value="NZ_NOWF01000003.1"/>
</dbReference>
<dbReference type="Proteomes" id="UP000215459">
    <property type="component" value="Unassembled WGS sequence"/>
</dbReference>
<evidence type="ECO:0000256" key="1">
    <source>
        <dbReference type="SAM" id="MobiDB-lite"/>
    </source>
</evidence>
<feature type="region of interest" description="Disordered" evidence="1">
    <location>
        <begin position="23"/>
        <end position="42"/>
    </location>
</feature>
<sequence length="63" mass="7343">MLKKRSLLQSMLDRFSLNQELANKPRGKRSVSVAKRGKGSQRCYGNRRSTCVWDRRGLKKHSH</sequence>
<reference evidence="2 3" key="1">
    <citation type="submission" date="2017-07" db="EMBL/GenBank/DDBJ databases">
        <title>The genome sequence of Paludifilum halophilum highlights mechanisms for microbial adaptation to high salt environemnts.</title>
        <authorList>
            <person name="Belbahri L."/>
        </authorList>
    </citation>
    <scope>NUCLEOTIDE SEQUENCE [LARGE SCALE GENOMIC DNA]</scope>
    <source>
        <strain evidence="2 3">DSM 102817</strain>
    </source>
</reference>
<dbReference type="AlphaFoldDB" id="A0A235B8N1"/>
<evidence type="ECO:0000313" key="3">
    <source>
        <dbReference type="Proteomes" id="UP000215459"/>
    </source>
</evidence>
<name>A0A235B8N1_9BACL</name>
<comment type="caution">
    <text evidence="2">The sequence shown here is derived from an EMBL/GenBank/DDBJ whole genome shotgun (WGS) entry which is preliminary data.</text>
</comment>
<accession>A0A235B8N1</accession>
<feature type="compositionally biased region" description="Basic residues" evidence="1">
    <location>
        <begin position="25"/>
        <end position="39"/>
    </location>
</feature>